<dbReference type="Proteomes" id="UP000460718">
    <property type="component" value="Unassembled WGS sequence"/>
</dbReference>
<dbReference type="Proteomes" id="UP000441208">
    <property type="component" value="Unassembled WGS sequence"/>
</dbReference>
<dbReference type="EMBL" id="QXGC01002275">
    <property type="protein sequence ID" value="KAE9188281.1"/>
    <property type="molecule type" value="Genomic_DNA"/>
</dbReference>
<keyword evidence="1" id="KW-0812">Transmembrane</keyword>
<dbReference type="OrthoDB" id="120316at2759"/>
<dbReference type="Proteomes" id="UP000437068">
    <property type="component" value="Unassembled WGS sequence"/>
</dbReference>
<reference evidence="10 11" key="1">
    <citation type="submission" date="2018-09" db="EMBL/GenBank/DDBJ databases">
        <title>Genomic investigation of the strawberry pathogen Phytophthora fragariae indicates pathogenicity is determined by transcriptional variation in three key races.</title>
        <authorList>
            <person name="Adams T.M."/>
            <person name="Armitage A.D."/>
            <person name="Sobczyk M.K."/>
            <person name="Bates H.J."/>
            <person name="Dunwell J.M."/>
            <person name="Nellist C.F."/>
            <person name="Harrison R.J."/>
        </authorList>
    </citation>
    <scope>NUCLEOTIDE SEQUENCE [LARGE SCALE GENOMIC DNA]</scope>
    <source>
        <strain evidence="6 8">A4</strain>
        <strain evidence="5 11">BC-23</strain>
        <strain evidence="4 7">NOV-27</strain>
        <strain evidence="3 9">NOV-71</strain>
        <strain evidence="2 10">SCRP245</strain>
    </source>
</reference>
<evidence type="ECO:0000313" key="6">
    <source>
        <dbReference type="EMBL" id="KAE9282594.1"/>
    </source>
</evidence>
<feature type="transmembrane region" description="Helical" evidence="1">
    <location>
        <begin position="355"/>
        <end position="373"/>
    </location>
</feature>
<evidence type="ECO:0000313" key="8">
    <source>
        <dbReference type="Proteomes" id="UP000437068"/>
    </source>
</evidence>
<comment type="caution">
    <text evidence="2">The sequence shown here is derived from an EMBL/GenBank/DDBJ whole genome shotgun (WGS) entry which is preliminary data.</text>
</comment>
<gene>
    <name evidence="6" type="ORF">PF001_g23231</name>
    <name evidence="5" type="ORF">PF004_g22552</name>
    <name evidence="4" type="ORF">PF005_g24219</name>
    <name evidence="3" type="ORF">PF007_g24233</name>
    <name evidence="2" type="ORF">PF011_g25911</name>
</gene>
<feature type="transmembrane region" description="Helical" evidence="1">
    <location>
        <begin position="40"/>
        <end position="64"/>
    </location>
</feature>
<evidence type="ECO:0000313" key="9">
    <source>
        <dbReference type="Proteomes" id="UP000441208"/>
    </source>
</evidence>
<dbReference type="EMBL" id="QXGB01002424">
    <property type="protein sequence ID" value="KAE9178103.1"/>
    <property type="molecule type" value="Genomic_DNA"/>
</dbReference>
<dbReference type="Proteomes" id="UP000433483">
    <property type="component" value="Unassembled WGS sequence"/>
</dbReference>
<proteinExistence type="predicted"/>
<evidence type="ECO:0000313" key="10">
    <source>
        <dbReference type="Proteomes" id="UP000460718"/>
    </source>
</evidence>
<evidence type="ECO:0000313" key="3">
    <source>
        <dbReference type="EMBL" id="KAE9077471.1"/>
    </source>
</evidence>
<dbReference type="Proteomes" id="UP000476176">
    <property type="component" value="Unassembled WGS sequence"/>
</dbReference>
<feature type="transmembrane region" description="Helical" evidence="1">
    <location>
        <begin position="84"/>
        <end position="105"/>
    </location>
</feature>
<name>A0A6A3HMW6_9STRA</name>
<protein>
    <submittedName>
        <fullName evidence="2">Uncharacterized protein</fullName>
    </submittedName>
</protein>
<keyword evidence="7" id="KW-1185">Reference proteome</keyword>
<accession>A0A6A3HMW6</accession>
<dbReference type="EMBL" id="QXFZ01002403">
    <property type="protein sequence ID" value="KAE9077471.1"/>
    <property type="molecule type" value="Genomic_DNA"/>
</dbReference>
<evidence type="ECO:0000313" key="5">
    <source>
        <dbReference type="EMBL" id="KAE9188281.1"/>
    </source>
</evidence>
<feature type="transmembrane region" description="Helical" evidence="1">
    <location>
        <begin position="262"/>
        <end position="280"/>
    </location>
</feature>
<dbReference type="EMBL" id="QXGE01002356">
    <property type="protein sequence ID" value="KAE9282594.1"/>
    <property type="molecule type" value="Genomic_DNA"/>
</dbReference>
<feature type="transmembrane region" description="Helical" evidence="1">
    <location>
        <begin position="142"/>
        <end position="162"/>
    </location>
</feature>
<dbReference type="EMBL" id="QXFW01003285">
    <property type="protein sequence ID" value="KAE8971766.1"/>
    <property type="molecule type" value="Genomic_DNA"/>
</dbReference>
<evidence type="ECO:0000256" key="1">
    <source>
        <dbReference type="SAM" id="Phobius"/>
    </source>
</evidence>
<sequence length="402" mass="45402">MSSLKDKFIKAWERSQVELHGSYSFDRVLQLAKYTRETSWLHIILVLVVTPLPCLIITVLSDVLPLDRPSEGAKMNKMFQVREFYSFLVFSFLCMQQFRTSVRVLPYPNWRVVRNTVIVAFLTVAVLYGLALLIGFPVPFSLVISVPPWVGFITIFMANEWLRLIQENPGTGTMVFNTMKVLMCEVLLIVVYPPYFYVFTTLSKTGQMFFASRLPVIKLIMRNIFTMTVVHLSDEMPEVVVFISEVFNALFVSYCLQNSPSIGTTLIVTAALLGQLALSLRDINEAVQRTGQVESRLSEDHSDPGYIIMKARRTGRNLSALQPMRVFRTGTNLSFLNLPHRAQVPTTTTATMAKFVFFAAILLVVGVIQLAQAEDIPQDFAPFDTTEGSGFVNTTLEERCCL</sequence>
<evidence type="ECO:0000313" key="7">
    <source>
        <dbReference type="Proteomes" id="UP000433483"/>
    </source>
</evidence>
<keyword evidence="1" id="KW-0472">Membrane</keyword>
<evidence type="ECO:0000313" key="11">
    <source>
        <dbReference type="Proteomes" id="UP000476176"/>
    </source>
</evidence>
<evidence type="ECO:0000313" key="2">
    <source>
        <dbReference type="EMBL" id="KAE8971766.1"/>
    </source>
</evidence>
<dbReference type="AlphaFoldDB" id="A0A6A3HMW6"/>
<keyword evidence="1" id="KW-1133">Transmembrane helix</keyword>
<organism evidence="2 10">
    <name type="scientific">Phytophthora fragariae</name>
    <dbReference type="NCBI Taxonomy" id="53985"/>
    <lineage>
        <taxon>Eukaryota</taxon>
        <taxon>Sar</taxon>
        <taxon>Stramenopiles</taxon>
        <taxon>Oomycota</taxon>
        <taxon>Peronosporomycetes</taxon>
        <taxon>Peronosporales</taxon>
        <taxon>Peronosporaceae</taxon>
        <taxon>Phytophthora</taxon>
    </lineage>
</organism>
<evidence type="ECO:0000313" key="4">
    <source>
        <dbReference type="EMBL" id="KAE9178103.1"/>
    </source>
</evidence>
<feature type="transmembrane region" description="Helical" evidence="1">
    <location>
        <begin position="117"/>
        <end position="136"/>
    </location>
</feature>